<gene>
    <name evidence="10" type="primary">KTN1</name>
</gene>
<feature type="region of interest" description="Disordered" evidence="7">
    <location>
        <begin position="68"/>
        <end position="103"/>
    </location>
</feature>
<keyword evidence="2 8" id="KW-0812">Transmembrane</keyword>
<feature type="coiled-coil region" evidence="6">
    <location>
        <begin position="1082"/>
        <end position="1116"/>
    </location>
</feature>
<dbReference type="Proteomes" id="UP000694580">
    <property type="component" value="Chromosome 1"/>
</dbReference>
<feature type="coiled-coil region" evidence="6">
    <location>
        <begin position="762"/>
        <end position="838"/>
    </location>
</feature>
<keyword evidence="11" id="KW-1185">Reference proteome</keyword>
<feature type="coiled-coil region" evidence="6">
    <location>
        <begin position="890"/>
        <end position="1042"/>
    </location>
</feature>
<reference evidence="10" key="2">
    <citation type="submission" date="2025-08" db="UniProtKB">
        <authorList>
            <consortium name="Ensembl"/>
        </authorList>
    </citation>
    <scope>IDENTIFICATION</scope>
</reference>
<evidence type="ECO:0000313" key="10">
    <source>
        <dbReference type="Ensembl" id="ENSDCDP00010005478.1"/>
    </source>
</evidence>
<reference evidence="10 11" key="1">
    <citation type="submission" date="2020-06" db="EMBL/GenBank/DDBJ databases">
        <authorList>
            <consortium name="Wellcome Sanger Institute Data Sharing"/>
        </authorList>
    </citation>
    <scope>NUCLEOTIDE SEQUENCE [LARGE SCALE GENOMIC DNA]</scope>
</reference>
<feature type="coiled-coil region" evidence="6">
    <location>
        <begin position="483"/>
        <end position="612"/>
    </location>
</feature>
<reference evidence="10" key="3">
    <citation type="submission" date="2025-09" db="UniProtKB">
        <authorList>
            <consortium name="Ensembl"/>
        </authorList>
    </citation>
    <scope>IDENTIFICATION</scope>
</reference>
<protein>
    <recommendedName>
        <fullName evidence="9">Ribosome receptor lysine/proline rich domain-containing protein</fullName>
    </recommendedName>
</protein>
<proteinExistence type="predicted"/>
<comment type="subcellular location">
    <subcellularLocation>
        <location evidence="1">Endoplasmic reticulum membrane</location>
        <topology evidence="1">Single-pass membrane protein</topology>
    </subcellularLocation>
</comment>
<dbReference type="Pfam" id="PF05104">
    <property type="entry name" value="Rib_recp_KP_reg"/>
    <property type="match status" value="1"/>
</dbReference>
<dbReference type="InterPro" id="IPR024854">
    <property type="entry name" value="Kinectin"/>
</dbReference>
<organism evidence="10 11">
    <name type="scientific">Denticeps clupeoides</name>
    <name type="common">denticle herring</name>
    <dbReference type="NCBI Taxonomy" id="299321"/>
    <lineage>
        <taxon>Eukaryota</taxon>
        <taxon>Metazoa</taxon>
        <taxon>Chordata</taxon>
        <taxon>Craniata</taxon>
        <taxon>Vertebrata</taxon>
        <taxon>Euteleostomi</taxon>
        <taxon>Actinopterygii</taxon>
        <taxon>Neopterygii</taxon>
        <taxon>Teleostei</taxon>
        <taxon>Clupei</taxon>
        <taxon>Clupeiformes</taxon>
        <taxon>Denticipitoidei</taxon>
        <taxon>Denticipitidae</taxon>
        <taxon>Denticeps</taxon>
    </lineage>
</organism>
<dbReference type="GeneTree" id="ENSGT00940000158237"/>
<name>A0AAY4A8L8_9TELE</name>
<evidence type="ECO:0000256" key="4">
    <source>
        <dbReference type="ARBA" id="ARBA00022989"/>
    </source>
</evidence>
<dbReference type="GO" id="GO:0019894">
    <property type="term" value="F:kinesin binding"/>
    <property type="evidence" value="ECO:0007669"/>
    <property type="project" value="InterPro"/>
</dbReference>
<evidence type="ECO:0000256" key="5">
    <source>
        <dbReference type="ARBA" id="ARBA00023136"/>
    </source>
</evidence>
<feature type="region of interest" description="Disordered" evidence="7">
    <location>
        <begin position="141"/>
        <end position="353"/>
    </location>
</feature>
<evidence type="ECO:0000256" key="6">
    <source>
        <dbReference type="SAM" id="Coils"/>
    </source>
</evidence>
<feature type="region of interest" description="Disordered" evidence="7">
    <location>
        <begin position="666"/>
        <end position="686"/>
    </location>
</feature>
<dbReference type="GO" id="GO:0005789">
    <property type="term" value="C:endoplasmic reticulum membrane"/>
    <property type="evidence" value="ECO:0007669"/>
    <property type="project" value="UniProtKB-SubCell"/>
</dbReference>
<dbReference type="GO" id="GO:0015031">
    <property type="term" value="P:protein transport"/>
    <property type="evidence" value="ECO:0007669"/>
    <property type="project" value="InterPro"/>
</dbReference>
<accession>A0AAY4A8L8</accession>
<feature type="transmembrane region" description="Helical" evidence="8">
    <location>
        <begin position="24"/>
        <end position="45"/>
    </location>
</feature>
<feature type="coiled-coil region" evidence="6">
    <location>
        <begin position="412"/>
        <end position="446"/>
    </location>
</feature>
<evidence type="ECO:0000259" key="9">
    <source>
        <dbReference type="Pfam" id="PF05104"/>
    </source>
</evidence>
<evidence type="ECO:0000313" key="11">
    <source>
        <dbReference type="Proteomes" id="UP000694580"/>
    </source>
</evidence>
<feature type="compositionally biased region" description="Gly residues" evidence="7">
    <location>
        <begin position="85"/>
        <end position="98"/>
    </location>
</feature>
<keyword evidence="6" id="KW-0175">Coiled coil</keyword>
<feature type="compositionally biased region" description="Polar residues" evidence="7">
    <location>
        <begin position="303"/>
        <end position="323"/>
    </location>
</feature>
<feature type="compositionally biased region" description="Basic residues" evidence="7">
    <location>
        <begin position="148"/>
        <end position="157"/>
    </location>
</feature>
<evidence type="ECO:0000256" key="1">
    <source>
        <dbReference type="ARBA" id="ARBA00004389"/>
    </source>
</evidence>
<dbReference type="InterPro" id="IPR007794">
    <property type="entry name" value="Rib_rcpt_KP"/>
</dbReference>
<keyword evidence="5 8" id="KW-0472">Membrane</keyword>
<dbReference type="GO" id="GO:0007018">
    <property type="term" value="P:microtubule-based movement"/>
    <property type="evidence" value="ECO:0007669"/>
    <property type="project" value="InterPro"/>
</dbReference>
<feature type="domain" description="Ribosome receptor lysine/proline rich" evidence="9">
    <location>
        <begin position="45"/>
        <end position="197"/>
    </location>
</feature>
<dbReference type="PANTHER" id="PTHR18864:SF1">
    <property type="entry name" value="KINECTIN"/>
    <property type="match status" value="1"/>
</dbReference>
<dbReference type="Ensembl" id="ENSDCDT00010005669.1">
    <property type="protein sequence ID" value="ENSDCDP00010005478.1"/>
    <property type="gene ID" value="ENSDCDG00010002294.1"/>
</dbReference>
<evidence type="ECO:0000256" key="7">
    <source>
        <dbReference type="SAM" id="MobiDB-lite"/>
    </source>
</evidence>
<evidence type="ECO:0000256" key="8">
    <source>
        <dbReference type="SAM" id="Phobius"/>
    </source>
</evidence>
<evidence type="ECO:0000256" key="2">
    <source>
        <dbReference type="ARBA" id="ARBA00022692"/>
    </source>
</evidence>
<dbReference type="PANTHER" id="PTHR18864">
    <property type="entry name" value="KINECTIN"/>
    <property type="match status" value="1"/>
</dbReference>
<keyword evidence="3" id="KW-0256">Endoplasmic reticulum</keyword>
<feature type="compositionally biased region" description="Basic and acidic residues" evidence="7">
    <location>
        <begin position="230"/>
        <end position="243"/>
    </location>
</feature>
<keyword evidence="4 8" id="KW-1133">Transmembrane helix</keyword>
<sequence>VLQYSLYSPRSPCRMAVDLYDSQYLLILAPTLVIALMFLFFWLFMKETSYDEVLARQKRDLKLPAVKADARKKNEKKKSKKKDIGGGGGGGIAGGGGESTEDLRDFDSADATISATSEEEEVNETASEAIVEAVPALVHAEPPTVLKERKKKDKKQAKATVVTTSLPTATTAAPQVIVPPVDEPEVNGSKPAMARKAEQPSPVSKKPNPPSPQTPPTAAETVGKKRAKKQKSEMDDHPAEVKSDQGPPVTKKEPPVTPAEPKFQDGAAPPSGTTTAGGGRRRNTKKQKTDPSVTEEGHVQASPPVSASDSSFPTNHQSIQNEGSPAPGRTHQLPAQTKHGKKHKNEPDKENSEVRLKDLLSSLRGLVLSDCEAVSVISVLREKSPGALDLWYKSAAKNDPLAQQYLERERLLTTLQEESSIAKDKVKQLSQELQVEKQKTNRAEAVVRDQRVAMEKELGVMQAKAQSSYNELNSFQIKFTQMRDQLEGQIARLTQENTIFRDAVSNASNQMETKQTSELNKLRAECTRLMNELSESSNKLQQEEHQRKSLEVSFKQNVSQLEDAKRRWDEVQNYLHNVNTEREKLQGLQNQLLSAENELNGKNQEIQTLHSRLTEAIYSKERVEQETMKLLEASKHTRPDEGLQQQVQATTVSHFEELQKLLAEKEHQRKSLEDSLNAERSSGASRETNMQAIHNENFSLKEELQNLQAQISAQVRISICCHSFEERIKTVESLLESGLIEVANKQEEIKVSSIENLLFVPLHQKDEKIRNLEEEVEKALENGASRGKMVEVCTMILAAKDKQLSDLNAEVAELRDSLELHRRKNNEQQTAVESAEAECRAILTRLLPHVPLPTHQSHKQWLQNFESAMKETTSGLATPSEDSKVMAEKLREAEETQKVLQKDCETYKKVLSETEGILQRLQSSVEEEESRWRMKLDLSQSELKEMSMKMIELEHEVDRLSADGELDSLKMDKQHLEAELKRAERESAIYVSEVRELKDLLTELQSKLDGSYTEAVRQNEELNLLKRQLTDTLCKLETEENERQKVAGDLYKAQQSLELIQEEIFKTGQADLIENSSLMEDVDRKEKVAAGLNQTVKELQQLLQSVNRQLTKGQEEVSVQPFTLRDTVPCIPRIRLRLILPCFCFLRMETTLI</sequence>
<feature type="compositionally biased region" description="Low complexity" evidence="7">
    <location>
        <begin position="158"/>
        <end position="174"/>
    </location>
</feature>
<evidence type="ECO:0000256" key="3">
    <source>
        <dbReference type="ARBA" id="ARBA00022824"/>
    </source>
</evidence>
<dbReference type="AlphaFoldDB" id="A0AAY4A8L8"/>